<sequence>MRKRIKGMSKDDSLVILNENFKKEGSEEEIEGLTIMIDGVIKQVFNKIKYERNYNNNNEVMRDIIFEGINSIVKKS</sequence>
<dbReference type="KEGG" id="bao:BAMF_3461"/>
<reference evidence="1 2" key="1">
    <citation type="journal article" date="2011" name="Int. J. Syst. Evol. Microbiol.">
        <title>Relationship of Bacillus amyloliquefaciens clades associated with strains DSM 7T and FZB42T: a proposal for Bacillus amyloliquefaciens subsp. amyloliquefaciens subsp. nov. and Bacillus amyloliquefaciens subsp. plantarum subsp. nov. based on complete genome sequence comparisons.</title>
        <authorList>
            <person name="Borriss R."/>
            <person name="Chen X.H."/>
            <person name="Rueckert C."/>
            <person name="Blom J."/>
            <person name="Becker A."/>
            <person name="Baumgarth B."/>
            <person name="Fan B."/>
            <person name="Pukall R."/>
            <person name="Schumann P."/>
            <person name="Sproer C."/>
            <person name="Junge H."/>
            <person name="Vater J."/>
            <person name="Puhler A."/>
            <person name="Klenk H.P."/>
        </authorList>
    </citation>
    <scope>NUCLEOTIDE SEQUENCE [LARGE SCALE GENOMIC DNA]</scope>
    <source>
        <strain evidence="2">DSM 7</strain>
    </source>
</reference>
<name>A0A9P1NJ65_BACAS</name>
<organism evidence="1 2">
    <name type="scientific">Bacillus amyloliquefaciens (strain ATCC 23350 / DSM 7 / BCRC 11601 / CCUG 28519 / NBRC 15535 / NRRL B-14393 / F)</name>
    <dbReference type="NCBI Taxonomy" id="692420"/>
    <lineage>
        <taxon>Bacteria</taxon>
        <taxon>Bacillati</taxon>
        <taxon>Bacillota</taxon>
        <taxon>Bacilli</taxon>
        <taxon>Bacillales</taxon>
        <taxon>Bacillaceae</taxon>
        <taxon>Bacillus</taxon>
        <taxon>Bacillus amyloliquefaciens group</taxon>
    </lineage>
</organism>
<proteinExistence type="predicted"/>
<dbReference type="AlphaFoldDB" id="A0A9P1NJ65"/>
<dbReference type="Proteomes" id="UP000006562">
    <property type="component" value="Chromosome"/>
</dbReference>
<evidence type="ECO:0000313" key="2">
    <source>
        <dbReference type="Proteomes" id="UP000006562"/>
    </source>
</evidence>
<gene>
    <name evidence="1" type="ordered locus">BAMF_3461</name>
</gene>
<protein>
    <submittedName>
        <fullName evidence="1">Uncharacterized protein</fullName>
    </submittedName>
</protein>
<accession>A0A9P1NJ65</accession>
<reference evidence="2" key="2">
    <citation type="journal article" date="2011" name="J. Biotechnol.">
        <title>Genome sequence of B. amyloliquefaciens type strain DSM7(T) reveals differences to plant-associated B. amyloliquefaciens FZB42.</title>
        <authorList>
            <person name="Ruckert C."/>
            <person name="Blom J."/>
            <person name="Chen X."/>
            <person name="Reva O."/>
            <person name="Borriss R."/>
        </authorList>
    </citation>
    <scope>NUCLEOTIDE SEQUENCE [LARGE SCALE GENOMIC DNA]</scope>
    <source>
        <strain evidence="2">DSM 7</strain>
    </source>
</reference>
<keyword evidence="2" id="KW-1185">Reference proteome</keyword>
<dbReference type="EMBL" id="FN597644">
    <property type="protein sequence ID" value="CBI44587.1"/>
    <property type="molecule type" value="Genomic_DNA"/>
</dbReference>
<evidence type="ECO:0000313" key="1">
    <source>
        <dbReference type="EMBL" id="CBI44587.1"/>
    </source>
</evidence>